<comment type="similarity">
    <text evidence="1">Belongs to the SIL1 family.</text>
</comment>
<comment type="subunit">
    <text evidence="2">Interacts with KAR2.</text>
</comment>
<evidence type="ECO:0000256" key="8">
    <source>
        <dbReference type="ARBA" id="ARBA00023010"/>
    </source>
</evidence>
<keyword evidence="5" id="KW-0732">Signal</keyword>
<accession>A0A1G4JZC3</accession>
<dbReference type="Proteomes" id="UP000191024">
    <property type="component" value="Chromosome F"/>
</dbReference>
<name>A0A1G4JZC3_9SACH</name>
<evidence type="ECO:0000313" key="10">
    <source>
        <dbReference type="Proteomes" id="UP000191024"/>
    </source>
</evidence>
<gene>
    <name evidence="9" type="ORF">LAMI_0F07008G</name>
</gene>
<keyword evidence="8" id="KW-0811">Translocation</keyword>
<dbReference type="GO" id="GO:0005783">
    <property type="term" value="C:endoplasmic reticulum"/>
    <property type="evidence" value="ECO:0007669"/>
    <property type="project" value="InterPro"/>
</dbReference>
<dbReference type="OrthoDB" id="448649at2759"/>
<dbReference type="GO" id="GO:0000774">
    <property type="term" value="F:adenyl-nucleotide exchange factor activity"/>
    <property type="evidence" value="ECO:0007669"/>
    <property type="project" value="InterPro"/>
</dbReference>
<dbReference type="GO" id="GO:0015031">
    <property type="term" value="P:protein transport"/>
    <property type="evidence" value="ECO:0007669"/>
    <property type="project" value="UniProtKB-KW"/>
</dbReference>
<evidence type="ECO:0000256" key="2">
    <source>
        <dbReference type="ARBA" id="ARBA00011799"/>
    </source>
</evidence>
<evidence type="ECO:0000256" key="7">
    <source>
        <dbReference type="ARBA" id="ARBA00022927"/>
    </source>
</evidence>
<dbReference type="Gene3D" id="1.25.10.10">
    <property type="entry name" value="Leucine-rich Repeat Variant"/>
    <property type="match status" value="1"/>
</dbReference>
<dbReference type="Pfam" id="PF16782">
    <property type="entry name" value="SIL1"/>
    <property type="match status" value="1"/>
</dbReference>
<dbReference type="InterPro" id="IPR031884">
    <property type="entry name" value="Sil1_fungi"/>
</dbReference>
<evidence type="ECO:0000256" key="4">
    <source>
        <dbReference type="ARBA" id="ARBA00022448"/>
    </source>
</evidence>
<protein>
    <recommendedName>
        <fullName evidence="3">Nucleotide exchange factor SIL1</fullName>
    </recommendedName>
</protein>
<dbReference type="InterPro" id="IPR011989">
    <property type="entry name" value="ARM-like"/>
</dbReference>
<keyword evidence="6" id="KW-0256">Endoplasmic reticulum</keyword>
<evidence type="ECO:0000313" key="9">
    <source>
        <dbReference type="EMBL" id="SCU96573.1"/>
    </source>
</evidence>
<evidence type="ECO:0000256" key="1">
    <source>
        <dbReference type="ARBA" id="ARBA00010588"/>
    </source>
</evidence>
<evidence type="ECO:0000256" key="6">
    <source>
        <dbReference type="ARBA" id="ARBA00022824"/>
    </source>
</evidence>
<sequence length="394" mass="45412">MKLIWIILPLVAGQNLITLEPEVKSKEDFAAEEQLYVGDSIICDSQDCYPKVFEPREHWQEIKASQHLPAGLDIRMNIESGLREAKLHAGASEDDSTGLSTVEETQQAYEFSEHFKEIRDAEATGNYNDMTTHLETLIEFSHGYHHGYKIISRDFATLERLVSNVSVPLHIKELTTRIFTGCLRNNQPACDLIVQEHGDFIPLIWYQLHFLVNGELNMEEMNLCKRYLSILHVLSVQKNTVPEIDEEALNKMFDSGDKQTRLRVLEIVSLDYSALDRDALTNQQKRNTQPLNAQAWYNKLALQIQDPSLDEFQVRLLFRGLHSIKTHAGKSVKTDQSFVKWLAAEAENRSDRLKQHVKERDPEQEEFDRQLVSSRHAVFGNPLANRIKRFDDEL</sequence>
<keyword evidence="7" id="KW-0653">Protein transport</keyword>
<proteinExistence type="inferred from homology"/>
<keyword evidence="10" id="KW-1185">Reference proteome</keyword>
<dbReference type="AlphaFoldDB" id="A0A1G4JZC3"/>
<evidence type="ECO:0000256" key="5">
    <source>
        <dbReference type="ARBA" id="ARBA00022729"/>
    </source>
</evidence>
<keyword evidence="4" id="KW-0813">Transport</keyword>
<reference evidence="10" key="1">
    <citation type="submission" date="2016-03" db="EMBL/GenBank/DDBJ databases">
        <authorList>
            <person name="Devillers H."/>
        </authorList>
    </citation>
    <scope>NUCLEOTIDE SEQUENCE [LARGE SCALE GENOMIC DNA]</scope>
</reference>
<dbReference type="EMBL" id="LT598467">
    <property type="protein sequence ID" value="SCU96573.1"/>
    <property type="molecule type" value="Genomic_DNA"/>
</dbReference>
<evidence type="ECO:0000256" key="3">
    <source>
        <dbReference type="ARBA" id="ARBA00015352"/>
    </source>
</evidence>
<organism evidence="9 10">
    <name type="scientific">Lachancea mirantina</name>
    <dbReference type="NCBI Taxonomy" id="1230905"/>
    <lineage>
        <taxon>Eukaryota</taxon>
        <taxon>Fungi</taxon>
        <taxon>Dikarya</taxon>
        <taxon>Ascomycota</taxon>
        <taxon>Saccharomycotina</taxon>
        <taxon>Saccharomycetes</taxon>
        <taxon>Saccharomycetales</taxon>
        <taxon>Saccharomycetaceae</taxon>
        <taxon>Lachancea</taxon>
    </lineage>
</organism>
<dbReference type="STRING" id="1230905.A0A1G4JZC3"/>